<feature type="domain" description="Nuclear transport factor 2" evidence="2">
    <location>
        <begin position="43"/>
        <end position="144"/>
    </location>
</feature>
<dbReference type="HOGENOM" id="CLU_1661150_0_0_1"/>
<keyword evidence="1" id="KW-0732">Signal</keyword>
<reference evidence="4" key="1">
    <citation type="journal article" date="2011" name="Proc. Natl. Acad. Sci. U.S.A.">
        <title>Obligate biotrophy features unraveled by the genomic analysis of rust fungi.</title>
        <authorList>
            <person name="Duplessis S."/>
            <person name="Cuomo C.A."/>
            <person name="Lin Y.-C."/>
            <person name="Aerts A."/>
            <person name="Tisserant E."/>
            <person name="Veneault-Fourrey C."/>
            <person name="Joly D.L."/>
            <person name="Hacquard S."/>
            <person name="Amselem J."/>
            <person name="Cantarel B.L."/>
            <person name="Chiu R."/>
            <person name="Coutinho P.M."/>
            <person name="Feau N."/>
            <person name="Field M."/>
            <person name="Frey P."/>
            <person name="Gelhaye E."/>
            <person name="Goldberg J."/>
            <person name="Grabherr M.G."/>
            <person name="Kodira C.D."/>
            <person name="Kohler A."/>
            <person name="Kuees U."/>
            <person name="Lindquist E.A."/>
            <person name="Lucas S.M."/>
            <person name="Mago R."/>
            <person name="Mauceli E."/>
            <person name="Morin E."/>
            <person name="Murat C."/>
            <person name="Pangilinan J.L."/>
            <person name="Park R."/>
            <person name="Pearson M."/>
            <person name="Quesneville H."/>
            <person name="Rouhier N."/>
            <person name="Sakthikumar S."/>
            <person name="Salamov A.A."/>
            <person name="Schmutz J."/>
            <person name="Selles B."/>
            <person name="Shapiro H."/>
            <person name="Tanguay P."/>
            <person name="Tuskan G.A."/>
            <person name="Henrissat B."/>
            <person name="Van de Peer Y."/>
            <person name="Rouze P."/>
            <person name="Ellis J.G."/>
            <person name="Dodds P.N."/>
            <person name="Schein J.E."/>
            <person name="Zhong S."/>
            <person name="Hamelin R.C."/>
            <person name="Grigoriev I.V."/>
            <person name="Szabo L.J."/>
            <person name="Martin F."/>
        </authorList>
    </citation>
    <scope>NUCLEOTIDE SEQUENCE [LARGE SCALE GENOMIC DNA]</scope>
    <source>
        <strain evidence="4">98AG31 / pathotype 3-4-7</strain>
    </source>
</reference>
<accession>F4RRF9</accession>
<dbReference type="AlphaFoldDB" id="F4RRF9"/>
<dbReference type="Proteomes" id="UP000001072">
    <property type="component" value="Unassembled WGS sequence"/>
</dbReference>
<evidence type="ECO:0000259" key="2">
    <source>
        <dbReference type="Pfam" id="PF02136"/>
    </source>
</evidence>
<dbReference type="EMBL" id="GL883115">
    <property type="protein sequence ID" value="EGG04931.1"/>
    <property type="molecule type" value="Genomic_DNA"/>
</dbReference>
<protein>
    <submittedName>
        <fullName evidence="3">Secreted protein</fullName>
    </submittedName>
</protein>
<evidence type="ECO:0000313" key="4">
    <source>
        <dbReference type="Proteomes" id="UP000001072"/>
    </source>
</evidence>
<proteinExistence type="predicted"/>
<dbReference type="GeneID" id="18923315"/>
<dbReference type="VEuPathDB" id="FungiDB:MELLADRAFT_107936"/>
<dbReference type="KEGG" id="mlr:MELLADRAFT_107936"/>
<dbReference type="Pfam" id="PF02136">
    <property type="entry name" value="NTF2"/>
    <property type="match status" value="1"/>
</dbReference>
<dbReference type="InterPro" id="IPR002075">
    <property type="entry name" value="NTF2_dom"/>
</dbReference>
<dbReference type="InParanoid" id="F4RRF9"/>
<name>F4RRF9_MELLP</name>
<dbReference type="RefSeq" id="XP_007411684.1">
    <property type="nucleotide sequence ID" value="XM_007411622.1"/>
</dbReference>
<organism evidence="4">
    <name type="scientific">Melampsora larici-populina (strain 98AG31 / pathotype 3-4-7)</name>
    <name type="common">Poplar leaf rust fungus</name>
    <dbReference type="NCBI Taxonomy" id="747676"/>
    <lineage>
        <taxon>Eukaryota</taxon>
        <taxon>Fungi</taxon>
        <taxon>Dikarya</taxon>
        <taxon>Basidiomycota</taxon>
        <taxon>Pucciniomycotina</taxon>
        <taxon>Pucciniomycetes</taxon>
        <taxon>Pucciniales</taxon>
        <taxon>Melampsoraceae</taxon>
        <taxon>Melampsora</taxon>
    </lineage>
</organism>
<gene>
    <name evidence="3" type="ORF">MELLADRAFT_107936</name>
</gene>
<keyword evidence="4" id="KW-1185">Reference proteome</keyword>
<evidence type="ECO:0000256" key="1">
    <source>
        <dbReference type="SAM" id="SignalP"/>
    </source>
</evidence>
<dbReference type="Gene3D" id="3.10.450.50">
    <property type="match status" value="1"/>
</dbReference>
<sequence>MNKFSLLATFITIFLAAFSRAFSFSESLETLSGHNTALWQDGAKDAVGNFFDAVDEGNIENLQKTISNPKAAVFSFNGRELKGEAIIHAFHDAAVKSGNTFEKQITAVKCFKNEDNQIQVNVEGLVSKNGGPGEAYKATLIIKDKKVETLKSVLGSTSA</sequence>
<feature type="chain" id="PRO_5003317892" evidence="1">
    <location>
        <begin position="22"/>
        <end position="159"/>
    </location>
</feature>
<feature type="signal peptide" evidence="1">
    <location>
        <begin position="1"/>
        <end position="21"/>
    </location>
</feature>
<evidence type="ECO:0000313" key="3">
    <source>
        <dbReference type="EMBL" id="EGG04931.1"/>
    </source>
</evidence>